<organism evidence="6 7">
    <name type="scientific">Craurococcus roseus</name>
    <dbReference type="NCBI Taxonomy" id="77585"/>
    <lineage>
        <taxon>Bacteria</taxon>
        <taxon>Pseudomonadati</taxon>
        <taxon>Pseudomonadota</taxon>
        <taxon>Alphaproteobacteria</taxon>
        <taxon>Acetobacterales</taxon>
        <taxon>Acetobacteraceae</taxon>
        <taxon>Craurococcus</taxon>
    </lineage>
</organism>
<dbReference type="InterPro" id="IPR013858">
    <property type="entry name" value="Peptidase_M10B_C"/>
</dbReference>
<proteinExistence type="predicted"/>
<dbReference type="InterPro" id="IPR037120">
    <property type="entry name" value="Haem_peroxidase_sf_animal"/>
</dbReference>
<dbReference type="PROSITE" id="PS50292">
    <property type="entry name" value="PEROXIDASE_3"/>
    <property type="match status" value="1"/>
</dbReference>
<dbReference type="PRINTS" id="PR00313">
    <property type="entry name" value="CABNDNGRPT"/>
</dbReference>
<dbReference type="PRINTS" id="PR00457">
    <property type="entry name" value="ANPEROXIDASE"/>
</dbReference>
<evidence type="ECO:0000259" key="5">
    <source>
        <dbReference type="Pfam" id="PF08548"/>
    </source>
</evidence>
<dbReference type="InterPro" id="IPR010255">
    <property type="entry name" value="Haem_peroxidase_sf"/>
</dbReference>
<keyword evidence="3" id="KW-0677">Repeat</keyword>
<dbReference type="EMBL" id="BAAAFZ010000034">
    <property type="protein sequence ID" value="GAA0586243.1"/>
    <property type="molecule type" value="Genomic_DNA"/>
</dbReference>
<dbReference type="Pfam" id="PF03098">
    <property type="entry name" value="An_peroxidase"/>
    <property type="match status" value="1"/>
</dbReference>
<dbReference type="SUPFAM" id="SSF48113">
    <property type="entry name" value="Heme-dependent peroxidases"/>
    <property type="match status" value="1"/>
</dbReference>
<keyword evidence="7" id="KW-1185">Reference proteome</keyword>
<comment type="caution">
    <text evidence="6">The sequence shown here is derived from an EMBL/GenBank/DDBJ whole genome shotgun (WGS) entry which is preliminary data.</text>
</comment>
<evidence type="ECO:0000313" key="7">
    <source>
        <dbReference type="Proteomes" id="UP001501588"/>
    </source>
</evidence>
<name>A0ABN1FAF7_9PROT</name>
<dbReference type="PROSITE" id="PS00330">
    <property type="entry name" value="HEMOLYSIN_CALCIUM"/>
    <property type="match status" value="1"/>
</dbReference>
<comment type="subcellular location">
    <subcellularLocation>
        <location evidence="1">Secreted</location>
    </subcellularLocation>
</comment>
<protein>
    <recommendedName>
        <fullName evidence="5">Peptidase M10 serralysin C-terminal domain-containing protein</fullName>
    </recommendedName>
</protein>
<reference evidence="6 7" key="1">
    <citation type="journal article" date="2019" name="Int. J. Syst. Evol. Microbiol.">
        <title>The Global Catalogue of Microorganisms (GCM) 10K type strain sequencing project: providing services to taxonomists for standard genome sequencing and annotation.</title>
        <authorList>
            <consortium name="The Broad Institute Genomics Platform"/>
            <consortium name="The Broad Institute Genome Sequencing Center for Infectious Disease"/>
            <person name="Wu L."/>
            <person name="Ma J."/>
        </authorList>
    </citation>
    <scope>NUCLEOTIDE SEQUENCE [LARGE SCALE GENOMIC DNA]</scope>
    <source>
        <strain evidence="6 7">JCM 9933</strain>
    </source>
</reference>
<dbReference type="InterPro" id="IPR019791">
    <property type="entry name" value="Haem_peroxidase_animal"/>
</dbReference>
<sequence>MEFRSLDGAGNNRSDVGANAAGGAFVRLAPARFTDGAGEMVGGPNPRTVSNLVVGEGEAAAPNGQGLSGMMYAWGQFIDHDMIRSRSDGVSRIDVEVPDGDPHFPDGSAILASRVVVDPASGTGPDNPRAALNVSTGWLDGSVVYGTDPATAAALRLDDGRMRTSEGGNLPVWDGAFAAGDPRAAENPSLTALQTLFVREHNWQVERLAAADPSLGGDELYERARAVVGAEIARITYDGFLPALLGEGALAPWRGYDPSADARILVEFAGAAWRWGHSTVSVETERKDEYGAVEGEGFELRDVFFMPPGAFAEGSGADGFLRHLSTDLSQAMDARIVEDLRNFLVDFDVGQDLAALNIQRGRDLGLPTLNGMRDALGFDPYTDFDQITNDAATAGALREAFGEVGAIDLWTGGLSEALAPGAFVGPTFAAVIARQFEALRDGDRLWYENAGFDAETLAAIEGATLSGLILRHTGTRFLQDGVFVFHERRDAGSEAERPWLPQLVVGTGGDGQTLEGGAAGDLLAGGDGSQNLRGGDGGDTLLGVGGSDTLEGGAGADTFRFDSAEDSRPDAPDRVLDFTPGEDRVDVSRVPTPEGVAFAWLGSGAFAASGAAEVRQEGDRGGVRLLLDSDGDGEADAAVEIRGASPLTPADVVL</sequence>
<evidence type="ECO:0000313" key="6">
    <source>
        <dbReference type="EMBL" id="GAA0586243.1"/>
    </source>
</evidence>
<dbReference type="RefSeq" id="WP_343895714.1">
    <property type="nucleotide sequence ID" value="NZ_BAAAFZ010000034.1"/>
</dbReference>
<dbReference type="InterPro" id="IPR018511">
    <property type="entry name" value="Hemolysin-typ_Ca-bd_CS"/>
</dbReference>
<evidence type="ECO:0000256" key="2">
    <source>
        <dbReference type="ARBA" id="ARBA00022525"/>
    </source>
</evidence>
<dbReference type="PANTHER" id="PTHR11475:SF4">
    <property type="entry name" value="CHORION PEROXIDASE"/>
    <property type="match status" value="1"/>
</dbReference>
<keyword evidence="4" id="KW-0325">Glycoprotein</keyword>
<feature type="domain" description="Peptidase M10 serralysin C-terminal" evidence="5">
    <location>
        <begin position="531"/>
        <end position="653"/>
    </location>
</feature>
<evidence type="ECO:0000256" key="3">
    <source>
        <dbReference type="ARBA" id="ARBA00022737"/>
    </source>
</evidence>
<dbReference type="Gene3D" id="1.10.640.10">
    <property type="entry name" value="Haem peroxidase domain superfamily, animal type"/>
    <property type="match status" value="1"/>
</dbReference>
<keyword evidence="2" id="KW-0964">Secreted</keyword>
<dbReference type="InterPro" id="IPR011049">
    <property type="entry name" value="Serralysin-like_metalloprot_C"/>
</dbReference>
<gene>
    <name evidence="6" type="ORF">GCM10009416_25770</name>
</gene>
<evidence type="ECO:0000256" key="4">
    <source>
        <dbReference type="ARBA" id="ARBA00023180"/>
    </source>
</evidence>
<dbReference type="SUPFAM" id="SSF51120">
    <property type="entry name" value="beta-Roll"/>
    <property type="match status" value="1"/>
</dbReference>
<dbReference type="Pfam" id="PF08548">
    <property type="entry name" value="Peptidase_M10_C"/>
    <property type="match status" value="1"/>
</dbReference>
<dbReference type="Proteomes" id="UP001501588">
    <property type="component" value="Unassembled WGS sequence"/>
</dbReference>
<accession>A0ABN1FAF7</accession>
<evidence type="ECO:0000256" key="1">
    <source>
        <dbReference type="ARBA" id="ARBA00004613"/>
    </source>
</evidence>
<dbReference type="PANTHER" id="PTHR11475">
    <property type="entry name" value="OXIDASE/PEROXIDASE"/>
    <property type="match status" value="1"/>
</dbReference>